<evidence type="ECO:0000256" key="5">
    <source>
        <dbReference type="SAM" id="MobiDB-lite"/>
    </source>
</evidence>
<dbReference type="AlphaFoldDB" id="A0A4Y4E1T4"/>
<dbReference type="InterPro" id="IPR050107">
    <property type="entry name" value="ABC_carbohydrate_import_ATPase"/>
</dbReference>
<evidence type="ECO:0000256" key="3">
    <source>
        <dbReference type="ARBA" id="ARBA00022741"/>
    </source>
</evidence>
<evidence type="ECO:0000256" key="4">
    <source>
        <dbReference type="ARBA" id="ARBA00022840"/>
    </source>
</evidence>
<proteinExistence type="predicted"/>
<organism evidence="7 8">
    <name type="scientific">Cellulosimicrobium cellulans</name>
    <name type="common">Arthrobacter luteus</name>
    <dbReference type="NCBI Taxonomy" id="1710"/>
    <lineage>
        <taxon>Bacteria</taxon>
        <taxon>Bacillati</taxon>
        <taxon>Actinomycetota</taxon>
        <taxon>Actinomycetes</taxon>
        <taxon>Micrococcales</taxon>
        <taxon>Promicromonosporaceae</taxon>
        <taxon>Cellulosimicrobium</taxon>
    </lineage>
</organism>
<dbReference type="PROSITE" id="PS50893">
    <property type="entry name" value="ABC_TRANSPORTER_2"/>
    <property type="match status" value="2"/>
</dbReference>
<dbReference type="InterPro" id="IPR017871">
    <property type="entry name" value="ABC_transporter-like_CS"/>
</dbReference>
<keyword evidence="1" id="KW-0813">Transport</keyword>
<feature type="domain" description="ABC transporter" evidence="6">
    <location>
        <begin position="250"/>
        <end position="478"/>
    </location>
</feature>
<comment type="caution">
    <text evidence="7">The sequence shown here is derived from an EMBL/GenBank/DDBJ whole genome shotgun (WGS) entry which is preliminary data.</text>
</comment>
<reference evidence="7 8" key="1">
    <citation type="submission" date="2019-06" db="EMBL/GenBank/DDBJ databases">
        <title>Whole genome shotgun sequence of Cellulosimicrobium cellulans NBRC 15516.</title>
        <authorList>
            <person name="Hosoyama A."/>
            <person name="Uohara A."/>
            <person name="Ohji S."/>
            <person name="Ichikawa N."/>
        </authorList>
    </citation>
    <scope>NUCLEOTIDE SEQUENCE [LARGE SCALE GENOMIC DNA]</scope>
    <source>
        <strain evidence="7 8">NBRC 15516</strain>
    </source>
</reference>
<dbReference type="GO" id="GO:0005524">
    <property type="term" value="F:ATP binding"/>
    <property type="evidence" value="ECO:0007669"/>
    <property type="project" value="UniProtKB-KW"/>
</dbReference>
<dbReference type="EMBL" id="BJNZ01000032">
    <property type="protein sequence ID" value="GED11572.1"/>
    <property type="molecule type" value="Genomic_DNA"/>
</dbReference>
<accession>A0A4Y4E1T4</accession>
<feature type="region of interest" description="Disordered" evidence="5">
    <location>
        <begin position="476"/>
        <end position="498"/>
    </location>
</feature>
<dbReference type="InterPro" id="IPR003593">
    <property type="entry name" value="AAA+_ATPase"/>
</dbReference>
<keyword evidence="4 7" id="KW-0067">ATP-binding</keyword>
<keyword evidence="3" id="KW-0547">Nucleotide-binding</keyword>
<dbReference type="SMART" id="SM00382">
    <property type="entry name" value="AAA"/>
    <property type="match status" value="2"/>
</dbReference>
<evidence type="ECO:0000256" key="1">
    <source>
        <dbReference type="ARBA" id="ARBA00022448"/>
    </source>
</evidence>
<gene>
    <name evidence="7" type="primary">rbsA</name>
    <name evidence="7" type="ORF">CCE02nite_35710</name>
</gene>
<evidence type="ECO:0000313" key="8">
    <source>
        <dbReference type="Proteomes" id="UP000316659"/>
    </source>
</evidence>
<sequence>MAELLRVSALRKLHGQRTVLDGLDLSLPRGSILGLVGANGVGKSTLIGILGGRLRPDSGQLHLSGEPYRPDSADAARAAGVSVIEQNFALPRGLTVPQAVYRNTFLAERDDAILGLARRLAAQTGIDVPLEALVDDLDGAQQAMVEVLRTMAEEAQLAIFDEVAATLDDADVARLHAAVRALRGRGCSVMYVAHRLDEVRALCDTIAVVRGGRVVASVGAQETTVDDLVLAMLGRSVPRPDPRPELAEPPRPALVVERLSVGDRLRDATFSVAEGEVLGVVGLRGSGAEELVSALSGHVPATFDGVQVRDRHVTALAGDPGICPVGDPSQATDDERIIDVVVPPRPGRSELAHRREAGGAVHRLRLSTSDVTGPASSLSGGDRQRLSVAAATRREEADVLVLSHPTRGVDVGGREVVHRALREALDRGCGIVLHSHDLGELLAITHRVLVLRSGQVVAALRTADADEDAIMRLAAPDLGGDGARPGRHGSSPLAPATP</sequence>
<dbReference type="Proteomes" id="UP000316659">
    <property type="component" value="Unassembled WGS sequence"/>
</dbReference>
<dbReference type="GO" id="GO:0016887">
    <property type="term" value="F:ATP hydrolysis activity"/>
    <property type="evidence" value="ECO:0007669"/>
    <property type="project" value="InterPro"/>
</dbReference>
<dbReference type="SUPFAM" id="SSF52540">
    <property type="entry name" value="P-loop containing nucleoside triphosphate hydrolases"/>
    <property type="match status" value="2"/>
</dbReference>
<dbReference type="PANTHER" id="PTHR43790:SF9">
    <property type="entry name" value="GALACTOFURANOSE TRANSPORTER ATP-BINDING PROTEIN YTFR"/>
    <property type="match status" value="1"/>
</dbReference>
<dbReference type="InterPro" id="IPR027417">
    <property type="entry name" value="P-loop_NTPase"/>
</dbReference>
<protein>
    <submittedName>
        <fullName evidence="7">Ribose import ATP-binding protein RbsA</fullName>
    </submittedName>
</protein>
<dbReference type="Gene3D" id="3.40.50.300">
    <property type="entry name" value="P-loop containing nucleotide triphosphate hydrolases"/>
    <property type="match status" value="2"/>
</dbReference>
<dbReference type="Pfam" id="PF00005">
    <property type="entry name" value="ABC_tran"/>
    <property type="match status" value="2"/>
</dbReference>
<name>A0A4Y4E1T4_CELCE</name>
<dbReference type="PROSITE" id="PS00211">
    <property type="entry name" value="ABC_TRANSPORTER_1"/>
    <property type="match status" value="1"/>
</dbReference>
<dbReference type="InterPro" id="IPR003439">
    <property type="entry name" value="ABC_transporter-like_ATP-bd"/>
</dbReference>
<dbReference type="RefSeq" id="WP_141390981.1">
    <property type="nucleotide sequence ID" value="NZ_BJNZ01000032.1"/>
</dbReference>
<dbReference type="PANTHER" id="PTHR43790">
    <property type="entry name" value="CARBOHYDRATE TRANSPORT ATP-BINDING PROTEIN MG119-RELATED"/>
    <property type="match status" value="1"/>
</dbReference>
<evidence type="ECO:0000256" key="2">
    <source>
        <dbReference type="ARBA" id="ARBA00022737"/>
    </source>
</evidence>
<evidence type="ECO:0000313" key="7">
    <source>
        <dbReference type="EMBL" id="GED11572.1"/>
    </source>
</evidence>
<evidence type="ECO:0000259" key="6">
    <source>
        <dbReference type="PROSITE" id="PS50893"/>
    </source>
</evidence>
<feature type="domain" description="ABC transporter" evidence="6">
    <location>
        <begin position="5"/>
        <end position="236"/>
    </location>
</feature>
<keyword evidence="2" id="KW-0677">Repeat</keyword>